<protein>
    <submittedName>
        <fullName evidence="2">Uncharacterized protein</fullName>
    </submittedName>
</protein>
<name>A0A9E7DBQ2_9ACTN</name>
<accession>A0A9E7DBQ2</accession>
<keyword evidence="1" id="KW-0472">Membrane</keyword>
<organism evidence="2 3">
    <name type="scientific">Lancefieldella parvula</name>
    <dbReference type="NCBI Taxonomy" id="1382"/>
    <lineage>
        <taxon>Bacteria</taxon>
        <taxon>Bacillati</taxon>
        <taxon>Actinomycetota</taxon>
        <taxon>Coriobacteriia</taxon>
        <taxon>Coriobacteriales</taxon>
        <taxon>Atopobiaceae</taxon>
        <taxon>Lancefieldella</taxon>
    </lineage>
</organism>
<dbReference type="EMBL" id="CP097092">
    <property type="protein sequence ID" value="UQF78459.1"/>
    <property type="molecule type" value="Genomic_DNA"/>
</dbReference>
<feature type="transmembrane region" description="Helical" evidence="1">
    <location>
        <begin position="85"/>
        <end position="106"/>
    </location>
</feature>
<sequence length="137" mass="14965">MWLKTNKQKANGMDDQIFLLPYLITIIPIFAFCLILTITVELIVAKSLGVKDNQALLIVVAAQVLTNPIAVFITSALVDVVANDVQYWACVITVELVVIAVEGLIYKVKRVSNIPWTLSILSNLASVSVGILVQTLI</sequence>
<gene>
    <name evidence="2" type="ORF">M3I19_01815</name>
</gene>
<dbReference type="Proteomes" id="UP000831562">
    <property type="component" value="Chromosome"/>
</dbReference>
<dbReference type="AlphaFoldDB" id="A0A9E7DBQ2"/>
<feature type="transmembrane region" description="Helical" evidence="1">
    <location>
        <begin position="118"/>
        <end position="136"/>
    </location>
</feature>
<feature type="transmembrane region" description="Helical" evidence="1">
    <location>
        <begin position="55"/>
        <end position="73"/>
    </location>
</feature>
<feature type="transmembrane region" description="Helical" evidence="1">
    <location>
        <begin position="20"/>
        <end position="43"/>
    </location>
</feature>
<keyword evidence="1" id="KW-0812">Transmembrane</keyword>
<evidence type="ECO:0000256" key="1">
    <source>
        <dbReference type="SAM" id="Phobius"/>
    </source>
</evidence>
<keyword evidence="1" id="KW-1133">Transmembrane helix</keyword>
<reference evidence="2" key="1">
    <citation type="submission" date="2022-05" db="EMBL/GenBank/DDBJ databases">
        <title>Using nanopore sequencing to obtain complete genomes from saliva samples.</title>
        <authorList>
            <person name="Baker J.L."/>
        </authorList>
    </citation>
    <scope>NUCLEOTIDE SEQUENCE</scope>
    <source>
        <strain evidence="2">JCVI-JB-Lp32</strain>
    </source>
</reference>
<evidence type="ECO:0000313" key="2">
    <source>
        <dbReference type="EMBL" id="UQF78459.1"/>
    </source>
</evidence>
<proteinExistence type="predicted"/>
<evidence type="ECO:0000313" key="3">
    <source>
        <dbReference type="Proteomes" id="UP000831562"/>
    </source>
</evidence>